<dbReference type="HOGENOM" id="CLU_005217_5_1_1"/>
<dbReference type="AlphaFoldDB" id="A7T157"/>
<dbReference type="PROSITE" id="PS50021">
    <property type="entry name" value="CH"/>
    <property type="match status" value="2"/>
</dbReference>
<dbReference type="InterPro" id="IPR001589">
    <property type="entry name" value="Actinin_actin-bd_CS"/>
</dbReference>
<keyword evidence="5" id="KW-1185">Reference proteome</keyword>
<evidence type="ECO:0000256" key="1">
    <source>
        <dbReference type="ARBA" id="ARBA00022737"/>
    </source>
</evidence>
<dbReference type="Pfam" id="PF00307">
    <property type="entry name" value="CH"/>
    <property type="match status" value="2"/>
</dbReference>
<keyword evidence="2" id="KW-0009">Actin-binding</keyword>
<evidence type="ECO:0000313" key="4">
    <source>
        <dbReference type="EMBL" id="EDO30309.1"/>
    </source>
</evidence>
<feature type="domain" description="Calponin-homology (CH)" evidence="3">
    <location>
        <begin position="10"/>
        <end position="116"/>
    </location>
</feature>
<keyword evidence="1" id="KW-0677">Repeat</keyword>
<evidence type="ECO:0000256" key="2">
    <source>
        <dbReference type="ARBA" id="ARBA00023203"/>
    </source>
</evidence>
<organism evidence="4 5">
    <name type="scientific">Nematostella vectensis</name>
    <name type="common">Starlet sea anemone</name>
    <dbReference type="NCBI Taxonomy" id="45351"/>
    <lineage>
        <taxon>Eukaryota</taxon>
        <taxon>Metazoa</taxon>
        <taxon>Cnidaria</taxon>
        <taxon>Anthozoa</taxon>
        <taxon>Hexacorallia</taxon>
        <taxon>Actiniaria</taxon>
        <taxon>Edwardsiidae</taxon>
        <taxon>Nematostella</taxon>
    </lineage>
</organism>
<dbReference type="InterPro" id="IPR036872">
    <property type="entry name" value="CH_dom_sf"/>
</dbReference>
<dbReference type="Proteomes" id="UP000001593">
    <property type="component" value="Unassembled WGS sequence"/>
</dbReference>
<evidence type="ECO:0000313" key="5">
    <source>
        <dbReference type="Proteomes" id="UP000001593"/>
    </source>
</evidence>
<dbReference type="STRING" id="45351.A7T157"/>
<dbReference type="SUPFAM" id="SSF47576">
    <property type="entry name" value="Calponin-homology domain, CH-domain"/>
    <property type="match status" value="1"/>
</dbReference>
<protein>
    <recommendedName>
        <fullName evidence="3">Calponin-homology (CH) domain-containing protein</fullName>
    </recommendedName>
</protein>
<feature type="non-terminal residue" evidence="4">
    <location>
        <position position="1"/>
    </location>
</feature>
<evidence type="ECO:0000259" key="3">
    <source>
        <dbReference type="PROSITE" id="PS50021"/>
    </source>
</evidence>
<dbReference type="eggNOG" id="KOG4286">
    <property type="taxonomic scope" value="Eukaryota"/>
</dbReference>
<feature type="domain" description="Calponin-homology (CH)" evidence="3">
    <location>
        <begin position="133"/>
        <end position="228"/>
    </location>
</feature>
<dbReference type="InParanoid" id="A7T157"/>
<dbReference type="EMBL" id="DS470077">
    <property type="protein sequence ID" value="EDO30309.1"/>
    <property type="molecule type" value="Genomic_DNA"/>
</dbReference>
<dbReference type="OMA" id="TEPCTIK"/>
<dbReference type="Gene3D" id="1.10.418.10">
    <property type="entry name" value="Calponin-like domain"/>
    <property type="match status" value="2"/>
</dbReference>
<dbReference type="InterPro" id="IPR001715">
    <property type="entry name" value="CH_dom"/>
</dbReference>
<proteinExistence type="predicted"/>
<dbReference type="PANTHER" id="PTHR11915">
    <property type="entry name" value="SPECTRIN/FILAMIN RELATED CYTOSKELETAL PROTEIN"/>
    <property type="match status" value="1"/>
</dbReference>
<dbReference type="SMART" id="SM00033">
    <property type="entry name" value="CH"/>
    <property type="match status" value="2"/>
</dbReference>
<accession>A7T157</accession>
<name>A7T157_NEMVE</name>
<dbReference type="PROSITE" id="PS00020">
    <property type="entry name" value="ACTININ_2"/>
    <property type="match status" value="1"/>
</dbReference>
<sequence length="228" mass="26351">MFFFSGERENAHRKAFTKWVNSKLADHPTEPCTIKDVVTDLQDGRMLLNLLEVLTRKKLKKEKGNLRVHKINNVERALVLLDECKIKLVGINGFDIVDGKHRVILGLLWSIILRFQVEEVMQQEVNAESAKSFTIEKRLLEWCRERLDGYDVEINDFSSSWQNGLAFSAILHSYNPEAFDYTEVKQMGTTERLEHAFQSAEDGFDVPRILDASDVNVPRPDKKLIILY</sequence>
<gene>
    <name evidence="4" type="ORF">NEMVEDRAFT_v1g141364</name>
</gene>
<dbReference type="KEGG" id="nve:5501043"/>
<dbReference type="GO" id="GO:0003779">
    <property type="term" value="F:actin binding"/>
    <property type="evidence" value="ECO:0007669"/>
    <property type="project" value="UniProtKB-KW"/>
</dbReference>
<dbReference type="PhylomeDB" id="A7T157"/>
<reference evidence="4 5" key="1">
    <citation type="journal article" date="2007" name="Science">
        <title>Sea anemone genome reveals ancestral eumetazoan gene repertoire and genomic organization.</title>
        <authorList>
            <person name="Putnam N.H."/>
            <person name="Srivastava M."/>
            <person name="Hellsten U."/>
            <person name="Dirks B."/>
            <person name="Chapman J."/>
            <person name="Salamov A."/>
            <person name="Terry A."/>
            <person name="Shapiro H."/>
            <person name="Lindquist E."/>
            <person name="Kapitonov V.V."/>
            <person name="Jurka J."/>
            <person name="Genikhovich G."/>
            <person name="Grigoriev I.V."/>
            <person name="Lucas S.M."/>
            <person name="Steele R.E."/>
            <person name="Finnerty J.R."/>
            <person name="Technau U."/>
            <person name="Martindale M.Q."/>
            <person name="Rokhsar D.S."/>
        </authorList>
    </citation>
    <scope>NUCLEOTIDE SEQUENCE [LARGE SCALE GENOMIC DNA]</scope>
    <source>
        <strain evidence="5">CH2 X CH6</strain>
    </source>
</reference>